<dbReference type="GeneID" id="44999116"/>
<dbReference type="OrthoDB" id="9784844at2"/>
<keyword evidence="1" id="KW-1133">Transmembrane helix</keyword>
<dbReference type="EMBL" id="AE001437">
    <property type="protein sequence ID" value="AAK80595.1"/>
    <property type="molecule type" value="Genomic_DNA"/>
</dbReference>
<accession>Q97FS9</accession>
<feature type="transmembrane region" description="Helical" evidence="1">
    <location>
        <begin position="54"/>
        <end position="72"/>
    </location>
</feature>
<dbReference type="KEGG" id="cac:CA_C2648"/>
<keyword evidence="1" id="KW-0472">Membrane</keyword>
<dbReference type="STRING" id="272562.CA_C2648"/>
<dbReference type="Proteomes" id="UP000000814">
    <property type="component" value="Chromosome"/>
</dbReference>
<dbReference type="PANTHER" id="PTHR40076:SF1">
    <property type="entry name" value="MEMBRANE PROTEIN"/>
    <property type="match status" value="1"/>
</dbReference>
<feature type="transmembrane region" description="Helical" evidence="1">
    <location>
        <begin position="229"/>
        <end position="254"/>
    </location>
</feature>
<gene>
    <name evidence="2" type="ordered locus">CA_C2648</name>
</gene>
<evidence type="ECO:0000313" key="2">
    <source>
        <dbReference type="EMBL" id="AAK80595.1"/>
    </source>
</evidence>
<organism evidence="2 3">
    <name type="scientific">Clostridium acetobutylicum (strain ATCC 824 / DSM 792 / JCM 1419 / IAM 19013 / LMG 5710 / NBRC 13948 / NRRL B-527 / VKM B-1787 / 2291 / W)</name>
    <dbReference type="NCBI Taxonomy" id="272562"/>
    <lineage>
        <taxon>Bacteria</taxon>
        <taxon>Bacillati</taxon>
        <taxon>Bacillota</taxon>
        <taxon>Clostridia</taxon>
        <taxon>Eubacteriales</taxon>
        <taxon>Clostridiaceae</taxon>
        <taxon>Clostridium</taxon>
    </lineage>
</organism>
<keyword evidence="3" id="KW-1185">Reference proteome</keyword>
<name>Q97FS9_CLOAB</name>
<dbReference type="RefSeq" id="WP_010965936.1">
    <property type="nucleotide sequence ID" value="NC_003030.1"/>
</dbReference>
<feature type="transmembrane region" description="Helical" evidence="1">
    <location>
        <begin position="137"/>
        <end position="160"/>
    </location>
</feature>
<dbReference type="eggNOG" id="COG5523">
    <property type="taxonomic scope" value="Bacteria"/>
</dbReference>
<proteinExistence type="predicted"/>
<feature type="transmembrane region" description="Helical" evidence="1">
    <location>
        <begin position="195"/>
        <end position="223"/>
    </location>
</feature>
<protein>
    <submittedName>
        <fullName evidence="2">Uncharacterized conserved membrane protein</fullName>
    </submittedName>
</protein>
<reference evidence="2 3" key="1">
    <citation type="journal article" date="2001" name="J. Bacteriol.">
        <title>Genome sequence and comparative analysis of the solvent-producing bacterium Clostridium acetobutylicum.</title>
        <authorList>
            <person name="Nolling J."/>
            <person name="Breton G."/>
            <person name="Omelchenko M.V."/>
            <person name="Makarova K.S."/>
            <person name="Zeng Q."/>
            <person name="Gibson R."/>
            <person name="Lee H.M."/>
            <person name="Dubois J."/>
            <person name="Qiu D."/>
            <person name="Hitti J."/>
            <person name="Wolf Y.I."/>
            <person name="Tatusov R.L."/>
            <person name="Sabathe F."/>
            <person name="Doucette-Stamm L."/>
            <person name="Soucaille P."/>
            <person name="Daly M.J."/>
            <person name="Bennett G.N."/>
            <person name="Koonin E.V."/>
            <person name="Smith D.R."/>
        </authorList>
    </citation>
    <scope>NUCLEOTIDE SEQUENCE [LARGE SCALE GENOMIC DNA]</scope>
    <source>
        <strain evidence="3">ATCC 824 / DSM 792 / JCM 1419 / LMG 5710 / VKM B-1787</strain>
    </source>
</reference>
<dbReference type="Pfam" id="PF06161">
    <property type="entry name" value="DUF975"/>
    <property type="match status" value="1"/>
</dbReference>
<dbReference type="AlphaFoldDB" id="Q97FS9"/>
<dbReference type="PIR" id="H97225">
    <property type="entry name" value="H97225"/>
</dbReference>
<evidence type="ECO:0000256" key="1">
    <source>
        <dbReference type="SAM" id="Phobius"/>
    </source>
</evidence>
<dbReference type="PANTHER" id="PTHR40076">
    <property type="entry name" value="MEMBRANE PROTEIN-RELATED"/>
    <property type="match status" value="1"/>
</dbReference>
<evidence type="ECO:0000313" key="3">
    <source>
        <dbReference type="Proteomes" id="UP000000814"/>
    </source>
</evidence>
<feature type="transmembrane region" description="Helical" evidence="1">
    <location>
        <begin position="93"/>
        <end position="125"/>
    </location>
</feature>
<sequence length="272" mass="31071">MEQNIKIDKSSKELRKMARQQLKGKWGASALILLLLFLISLSFAIPYVGYVIQIALTGALSFGARFCFLKIVRGEKPKVEKLFVGFKNFVPSLVLYLLIYVFMLLWSLIALVPIVIIAVLAYYSYLNHGSSIEDVNIVMWIITAYIMFLIALIPAMIAAYRYYMGYYILIDNPGLGAYQALNESKKMMKGNKWKLFLLHLTFIGWEIMAFIPIVIYLVLIIAFKETISPLVIIVFGILVFLILIASMIFLLVYIETASANFYERLKALKVEE</sequence>
<dbReference type="InterPro" id="IPR010380">
    <property type="entry name" value="DUF975"/>
</dbReference>
<dbReference type="HOGENOM" id="CLU_045673_1_1_9"/>
<dbReference type="PATRIC" id="fig|272562.8.peg.2837"/>
<keyword evidence="1" id="KW-0812">Transmembrane</keyword>